<dbReference type="EnsemblProtists" id="EKX31404">
    <property type="protein sequence ID" value="EKX31404"/>
    <property type="gene ID" value="GUITHDRAFT_122393"/>
</dbReference>
<dbReference type="PaxDb" id="55529-EKX31404"/>
<reference evidence="4" key="2">
    <citation type="submission" date="2012-11" db="EMBL/GenBank/DDBJ databases">
        <authorList>
            <person name="Kuo A."/>
            <person name="Curtis B.A."/>
            <person name="Tanifuji G."/>
            <person name="Burki F."/>
            <person name="Gruber A."/>
            <person name="Irimia M."/>
            <person name="Maruyama S."/>
            <person name="Arias M.C."/>
            <person name="Ball S.G."/>
            <person name="Gile G.H."/>
            <person name="Hirakawa Y."/>
            <person name="Hopkins J.F."/>
            <person name="Rensing S.A."/>
            <person name="Schmutz J."/>
            <person name="Symeonidi A."/>
            <person name="Elias M."/>
            <person name="Eveleigh R.J."/>
            <person name="Herman E.K."/>
            <person name="Klute M.J."/>
            <person name="Nakayama T."/>
            <person name="Obornik M."/>
            <person name="Reyes-Prieto A."/>
            <person name="Armbrust E.V."/>
            <person name="Aves S.J."/>
            <person name="Beiko R.G."/>
            <person name="Coutinho P."/>
            <person name="Dacks J.B."/>
            <person name="Durnford D.G."/>
            <person name="Fast N.M."/>
            <person name="Green B.R."/>
            <person name="Grisdale C."/>
            <person name="Hempe F."/>
            <person name="Henrissat B."/>
            <person name="Hoppner M.P."/>
            <person name="Ishida K.-I."/>
            <person name="Kim E."/>
            <person name="Koreny L."/>
            <person name="Kroth P.G."/>
            <person name="Liu Y."/>
            <person name="Malik S.-B."/>
            <person name="Maier U.G."/>
            <person name="McRose D."/>
            <person name="Mock T."/>
            <person name="Neilson J.A."/>
            <person name="Onodera N.T."/>
            <person name="Poole A.M."/>
            <person name="Pritham E.J."/>
            <person name="Richards T.A."/>
            <person name="Rocap G."/>
            <person name="Roy S.W."/>
            <person name="Sarai C."/>
            <person name="Schaack S."/>
            <person name="Shirato S."/>
            <person name="Slamovits C.H."/>
            <person name="Spencer D.F."/>
            <person name="Suzuki S."/>
            <person name="Worden A.Z."/>
            <person name="Zauner S."/>
            <person name="Barry K."/>
            <person name="Bell C."/>
            <person name="Bharti A.K."/>
            <person name="Crow J.A."/>
            <person name="Grimwood J."/>
            <person name="Kramer R."/>
            <person name="Lindquist E."/>
            <person name="Lucas S."/>
            <person name="Salamov A."/>
            <person name="McFadden G.I."/>
            <person name="Lane C.E."/>
            <person name="Keeling P.J."/>
            <person name="Gray M.W."/>
            <person name="Grigoriev I.V."/>
            <person name="Archibald J.M."/>
        </authorList>
    </citation>
    <scope>NUCLEOTIDE SEQUENCE</scope>
    <source>
        <strain evidence="4">CCMP2712</strain>
    </source>
</reference>
<evidence type="ECO:0000256" key="1">
    <source>
        <dbReference type="SAM" id="MobiDB-lite"/>
    </source>
</evidence>
<dbReference type="KEGG" id="gtt:GUITHDRAFT_122393"/>
<gene>
    <name evidence="2" type="ORF">GUITHDRAFT_122393</name>
</gene>
<proteinExistence type="predicted"/>
<reference evidence="2 4" key="1">
    <citation type="journal article" date="2012" name="Nature">
        <title>Algal genomes reveal evolutionary mosaicism and the fate of nucleomorphs.</title>
        <authorList>
            <consortium name="DOE Joint Genome Institute"/>
            <person name="Curtis B.A."/>
            <person name="Tanifuji G."/>
            <person name="Burki F."/>
            <person name="Gruber A."/>
            <person name="Irimia M."/>
            <person name="Maruyama S."/>
            <person name="Arias M.C."/>
            <person name="Ball S.G."/>
            <person name="Gile G.H."/>
            <person name="Hirakawa Y."/>
            <person name="Hopkins J.F."/>
            <person name="Kuo A."/>
            <person name="Rensing S.A."/>
            <person name="Schmutz J."/>
            <person name="Symeonidi A."/>
            <person name="Elias M."/>
            <person name="Eveleigh R.J."/>
            <person name="Herman E.K."/>
            <person name="Klute M.J."/>
            <person name="Nakayama T."/>
            <person name="Obornik M."/>
            <person name="Reyes-Prieto A."/>
            <person name="Armbrust E.V."/>
            <person name="Aves S.J."/>
            <person name="Beiko R.G."/>
            <person name="Coutinho P."/>
            <person name="Dacks J.B."/>
            <person name="Durnford D.G."/>
            <person name="Fast N.M."/>
            <person name="Green B.R."/>
            <person name="Grisdale C.J."/>
            <person name="Hempel F."/>
            <person name="Henrissat B."/>
            <person name="Hoppner M.P."/>
            <person name="Ishida K."/>
            <person name="Kim E."/>
            <person name="Koreny L."/>
            <person name="Kroth P.G."/>
            <person name="Liu Y."/>
            <person name="Malik S.B."/>
            <person name="Maier U.G."/>
            <person name="McRose D."/>
            <person name="Mock T."/>
            <person name="Neilson J.A."/>
            <person name="Onodera N.T."/>
            <person name="Poole A.M."/>
            <person name="Pritham E.J."/>
            <person name="Richards T.A."/>
            <person name="Rocap G."/>
            <person name="Roy S.W."/>
            <person name="Sarai C."/>
            <person name="Schaack S."/>
            <person name="Shirato S."/>
            <person name="Slamovits C.H."/>
            <person name="Spencer D.F."/>
            <person name="Suzuki S."/>
            <person name="Worden A.Z."/>
            <person name="Zauner S."/>
            <person name="Barry K."/>
            <person name="Bell C."/>
            <person name="Bharti A.K."/>
            <person name="Crow J.A."/>
            <person name="Grimwood J."/>
            <person name="Kramer R."/>
            <person name="Lindquist E."/>
            <person name="Lucas S."/>
            <person name="Salamov A."/>
            <person name="McFadden G.I."/>
            <person name="Lane C.E."/>
            <person name="Keeling P.J."/>
            <person name="Gray M.W."/>
            <person name="Grigoriev I.V."/>
            <person name="Archibald J.M."/>
        </authorList>
    </citation>
    <scope>NUCLEOTIDE SEQUENCE</scope>
    <source>
        <strain evidence="2 4">CCMP2712</strain>
    </source>
</reference>
<keyword evidence="4" id="KW-1185">Reference proteome</keyword>
<evidence type="ECO:0000313" key="4">
    <source>
        <dbReference type="Proteomes" id="UP000011087"/>
    </source>
</evidence>
<dbReference type="EMBL" id="JH993287">
    <property type="protein sequence ID" value="EKX31404.1"/>
    <property type="molecule type" value="Genomic_DNA"/>
</dbReference>
<dbReference type="HOGENOM" id="CLU_1491750_0_0_1"/>
<accession>L1I698</accession>
<organism evidence="2">
    <name type="scientific">Guillardia theta (strain CCMP2712)</name>
    <name type="common">Cryptophyte</name>
    <dbReference type="NCBI Taxonomy" id="905079"/>
    <lineage>
        <taxon>Eukaryota</taxon>
        <taxon>Cryptophyceae</taxon>
        <taxon>Pyrenomonadales</taxon>
        <taxon>Geminigeraceae</taxon>
        <taxon>Guillardia</taxon>
    </lineage>
</organism>
<evidence type="ECO:0000313" key="3">
    <source>
        <dbReference type="EnsemblProtists" id="EKX31404"/>
    </source>
</evidence>
<protein>
    <submittedName>
        <fullName evidence="2 3">Uncharacterized protein</fullName>
    </submittedName>
</protein>
<dbReference type="RefSeq" id="XP_005818384.1">
    <property type="nucleotide sequence ID" value="XM_005818327.1"/>
</dbReference>
<reference evidence="3" key="3">
    <citation type="submission" date="2015-06" db="UniProtKB">
        <authorList>
            <consortium name="EnsemblProtists"/>
        </authorList>
    </citation>
    <scope>IDENTIFICATION</scope>
</reference>
<dbReference type="GeneID" id="17288132"/>
<evidence type="ECO:0000313" key="2">
    <source>
        <dbReference type="EMBL" id="EKX31404.1"/>
    </source>
</evidence>
<dbReference type="Proteomes" id="UP000011087">
    <property type="component" value="Unassembled WGS sequence"/>
</dbReference>
<feature type="region of interest" description="Disordered" evidence="1">
    <location>
        <begin position="1"/>
        <end position="20"/>
    </location>
</feature>
<dbReference type="AlphaFoldDB" id="L1I698"/>
<name>L1I698_GUITC</name>
<sequence>MASGWVGRETDMQQPTQKSHPMAIELSPYQSVMIHGWMRPCSVLTWKHVMASEQLTWPFLRSIGLSPERLKALQPDPAEWVKHGDVQLSMLPDMLCFPVHPILHLRADISEIWQMQLPSQLLEAMGVTYQQLVDIGMTKQIMARWSFSLNRWRSLGFREGDLQGWTDRDCVQVFHLSLQQTQAELRKPVLK</sequence>